<reference evidence="2" key="1">
    <citation type="submission" date="2021-06" db="EMBL/GenBank/DDBJ databases">
        <authorList>
            <person name="Kallberg Y."/>
            <person name="Tangrot J."/>
            <person name="Rosling A."/>
        </authorList>
    </citation>
    <scope>NUCLEOTIDE SEQUENCE</scope>
    <source>
        <strain evidence="2">MA453B</strain>
    </source>
</reference>
<dbReference type="EMBL" id="CAJVPY010038161">
    <property type="protein sequence ID" value="CAG8803668.1"/>
    <property type="molecule type" value="Genomic_DNA"/>
</dbReference>
<protein>
    <submittedName>
        <fullName evidence="2">21081_t:CDS:1</fullName>
    </submittedName>
</protein>
<accession>A0A9N9PB15</accession>
<name>A0A9N9PB15_9GLOM</name>
<gene>
    <name evidence="2" type="ORF">DERYTH_LOCUS23933</name>
</gene>
<evidence type="ECO:0000313" key="3">
    <source>
        <dbReference type="Proteomes" id="UP000789405"/>
    </source>
</evidence>
<feature type="region of interest" description="Disordered" evidence="1">
    <location>
        <begin position="206"/>
        <end position="239"/>
    </location>
</feature>
<comment type="caution">
    <text evidence="2">The sequence shown here is derived from an EMBL/GenBank/DDBJ whole genome shotgun (WGS) entry which is preliminary data.</text>
</comment>
<dbReference type="AlphaFoldDB" id="A0A9N9PB15"/>
<dbReference type="InterPro" id="IPR031248">
    <property type="entry name" value="RNF213"/>
</dbReference>
<sequence>MKERPPAAHSISFITQYWNYPPKDEKTLIRNSFVLSLGLCYQSRLHDQRFARKILRIIRREQKDFMNRMVCPPSTADNDALLENILVMIVCIFESDTYFYYWCTGSSESLAVRLISSNLRGADSDDEYFKTLPQMYFIPHQGSASLTSAGILKVFDKAETYQKTSPEAFPLQAVVFLDEVGLAETSRFIPLKVLHALLEPGFSKDDSIESSKISGATQEPAVSGLKDPTEDSSVSTTSKIGPSMSVNNADFKDGPAVSVVGISNWRLDNSKSSRALLVQRPKFSCNDLTLTASMLLGDKTKNGIANPILRQLADAYHDYEKNQKYKNFHGLRDYYALAKSLSDSEPT</sequence>
<dbReference type="GO" id="GO:0016887">
    <property type="term" value="F:ATP hydrolysis activity"/>
    <property type="evidence" value="ECO:0007669"/>
    <property type="project" value="InterPro"/>
</dbReference>
<dbReference type="OrthoDB" id="2400221at2759"/>
<evidence type="ECO:0000313" key="2">
    <source>
        <dbReference type="EMBL" id="CAG8803668.1"/>
    </source>
</evidence>
<proteinExistence type="predicted"/>
<organism evidence="2 3">
    <name type="scientific">Dentiscutata erythropus</name>
    <dbReference type="NCBI Taxonomy" id="1348616"/>
    <lineage>
        <taxon>Eukaryota</taxon>
        <taxon>Fungi</taxon>
        <taxon>Fungi incertae sedis</taxon>
        <taxon>Mucoromycota</taxon>
        <taxon>Glomeromycotina</taxon>
        <taxon>Glomeromycetes</taxon>
        <taxon>Diversisporales</taxon>
        <taxon>Gigasporaceae</taxon>
        <taxon>Dentiscutata</taxon>
    </lineage>
</organism>
<feature type="non-terminal residue" evidence="2">
    <location>
        <position position="1"/>
    </location>
</feature>
<keyword evidence="3" id="KW-1185">Reference proteome</keyword>
<dbReference type="Proteomes" id="UP000789405">
    <property type="component" value="Unassembled WGS sequence"/>
</dbReference>
<dbReference type="PANTHER" id="PTHR22605">
    <property type="entry name" value="RZ-TYPE DOMAIN-CONTAINING PROTEIN"/>
    <property type="match status" value="1"/>
</dbReference>
<dbReference type="GO" id="GO:0004842">
    <property type="term" value="F:ubiquitin-protein transferase activity"/>
    <property type="evidence" value="ECO:0007669"/>
    <property type="project" value="InterPro"/>
</dbReference>
<dbReference type="PANTHER" id="PTHR22605:SF1">
    <property type="entry name" value="RZ-TYPE DOMAIN-CONTAINING PROTEIN"/>
    <property type="match status" value="1"/>
</dbReference>
<evidence type="ECO:0000256" key="1">
    <source>
        <dbReference type="SAM" id="MobiDB-lite"/>
    </source>
</evidence>